<dbReference type="AlphaFoldDB" id="A0A087SU92"/>
<organism evidence="1 2">
    <name type="scientific">Auxenochlorella protothecoides</name>
    <name type="common">Green microalga</name>
    <name type="synonym">Chlorella protothecoides</name>
    <dbReference type="NCBI Taxonomy" id="3075"/>
    <lineage>
        <taxon>Eukaryota</taxon>
        <taxon>Viridiplantae</taxon>
        <taxon>Chlorophyta</taxon>
        <taxon>core chlorophytes</taxon>
        <taxon>Trebouxiophyceae</taxon>
        <taxon>Chlorellales</taxon>
        <taxon>Chlorellaceae</taxon>
        <taxon>Auxenochlorella</taxon>
    </lineage>
</organism>
<dbReference type="SUPFAM" id="SSF49899">
    <property type="entry name" value="Concanavalin A-like lectins/glucanases"/>
    <property type="match status" value="2"/>
</dbReference>
<name>A0A087SU92_AUXPR</name>
<sequence>MRNCDASLGSHVSIPGLSYGQAGPWALGVWARWNVTNGTASAYVLSQNKTTNVEASLDPNTVGLYLPELGNPSYGLVRAVVQDSTATHGNTSVPLFLDSNGCIADILCTNQKNFTLIEDTQDWHLLGLTTLPDGRRGFQLYIDGQLSAELPPGLYTDYKGGMHNASGGAPMDLTGDLVLCSRSDLDAERFFTGQLTQLMVWNQSLTAADWASLYSAGATYLAAPPASPATASPATTVAAAPGPPAAVSPPLTAAVAVVQGQPVCTPNGSVAGLSSLTACYAGYVCAPLPRAQLERFLPVYARLPEGRIGVCAYAPDGYRLPDPAAAPLPAVFYPLNSQTLQSFPLPLYAGVNSGAGVVTDPVFGAALRCDGQQADLVGLATPNYTTNGSLSVNVWMQVTNLTGGEFSYIFSQMGAVNNLSNSGWGPNQIQIYFPQRQHPAYGVVRAYARDSNDTYDGPQDQTWLDSDGYVSNNSARAAPSAALDGGWHMLTVTTMPPGRKGFRLYLDGLLVNEIRAGQTAVSSLGDVVGATAGLPMDLYPNAVLCTRADDPTSRQFDGRLANLGMYDVALTEDQSTIISLPGAGTNATSSQSQTTVKGNVCVFPALYQGNVVTECVQIAGVAYCQTSSGVWDTCAPLSPSTSPSPASASNTTAALKPRAVLSASGQACQLPLNYRGIAIDNCVSMGGGSWCWTEGVQGWASCANTTFVPPSGAVGSVNASVVPVPIIPIQNRWSTDGDMCILPTVQDGDLLDDCVQRNGTWSCLTNSGAWKACALSGDDQPMEEQGLLHVASRNTVGGDACLLPAVLKSVWQLALDSGGGDFVRHPDLQGLHMC</sequence>
<evidence type="ECO:0000313" key="1">
    <source>
        <dbReference type="EMBL" id="KFM29296.1"/>
    </source>
</evidence>
<dbReference type="RefSeq" id="XP_011402349.1">
    <property type="nucleotide sequence ID" value="XM_011404047.1"/>
</dbReference>
<dbReference type="Gene3D" id="2.60.120.200">
    <property type="match status" value="2"/>
</dbReference>
<dbReference type="Proteomes" id="UP000028924">
    <property type="component" value="Unassembled WGS sequence"/>
</dbReference>
<reference evidence="1 2" key="1">
    <citation type="journal article" date="2014" name="BMC Genomics">
        <title>Oil accumulation mechanisms of the oleaginous microalga Chlorella protothecoides revealed through its genome, transcriptomes, and proteomes.</title>
        <authorList>
            <person name="Gao C."/>
            <person name="Wang Y."/>
            <person name="Shen Y."/>
            <person name="Yan D."/>
            <person name="He X."/>
            <person name="Dai J."/>
            <person name="Wu Q."/>
        </authorList>
    </citation>
    <scope>NUCLEOTIDE SEQUENCE [LARGE SCALE GENOMIC DNA]</scope>
    <source>
        <strain evidence="1 2">0710</strain>
    </source>
</reference>
<dbReference type="OrthoDB" id="510012at2759"/>
<dbReference type="EMBL" id="KL662189">
    <property type="protein sequence ID" value="KFM29296.1"/>
    <property type="molecule type" value="Genomic_DNA"/>
</dbReference>
<proteinExistence type="predicted"/>
<dbReference type="eggNOG" id="ENOG502STZI">
    <property type="taxonomic scope" value="Eukaryota"/>
</dbReference>
<protein>
    <submittedName>
        <fullName evidence="1">Uncharacterized protein</fullName>
    </submittedName>
</protein>
<accession>A0A087SU92</accession>
<dbReference type="InterPro" id="IPR013320">
    <property type="entry name" value="ConA-like_dom_sf"/>
</dbReference>
<keyword evidence="2" id="KW-1185">Reference proteome</keyword>
<dbReference type="KEGG" id="apro:F751_1672"/>
<dbReference type="GeneID" id="23613063"/>
<gene>
    <name evidence="1" type="ORF">F751_1672</name>
</gene>
<evidence type="ECO:0000313" key="2">
    <source>
        <dbReference type="Proteomes" id="UP000028924"/>
    </source>
</evidence>